<protein>
    <submittedName>
        <fullName evidence="1">Uncharacterized protein</fullName>
    </submittedName>
</protein>
<evidence type="ECO:0000313" key="1">
    <source>
        <dbReference type="EMBL" id="KAK3671211.1"/>
    </source>
</evidence>
<comment type="caution">
    <text evidence="1">The sequence shown here is derived from an EMBL/GenBank/DDBJ whole genome shotgun (WGS) entry which is preliminary data.</text>
</comment>
<keyword evidence="2" id="KW-1185">Reference proteome</keyword>
<reference evidence="1" key="1">
    <citation type="submission" date="2023-07" db="EMBL/GenBank/DDBJ databases">
        <title>Black Yeasts Isolated from many extreme environments.</title>
        <authorList>
            <person name="Coleine C."/>
            <person name="Stajich J.E."/>
            <person name="Selbmann L."/>
        </authorList>
    </citation>
    <scope>NUCLEOTIDE SEQUENCE</scope>
    <source>
        <strain evidence="1">CCFEE 5485</strain>
    </source>
</reference>
<dbReference type="EMBL" id="JAUTXT010000045">
    <property type="protein sequence ID" value="KAK3671211.1"/>
    <property type="molecule type" value="Genomic_DNA"/>
</dbReference>
<sequence length="304" mass="35154">MSIIARQARVDEPSFMPDKIERHQPDGLGVKQHETLCTLQPGKLWANAVSLEMAIAQSWHHHISPLGLAELRGFQLLVKLIVSVVLNEYAHNAEDNHDKWESPLRQSTFSMVRWALWSLFEAGPDVSWRAWLEGPTTTGSRTYLSDWLHERWNDTNPRIAFAQDELIRLVLEICINACIVAPIGHRTNYTHPREDKRRVSNLLDDLSLTMEPIAALRQEERARDCFNRYNLIYQDVPYHQYLRLDERLGLKSVPPRKMIRCFFGGRHAGFIVPAQEEINILRVKNDSEDQMLEDIRHGLVVLPA</sequence>
<evidence type="ECO:0000313" key="2">
    <source>
        <dbReference type="Proteomes" id="UP001274830"/>
    </source>
</evidence>
<gene>
    <name evidence="1" type="ORF">LTR78_008846</name>
</gene>
<proteinExistence type="predicted"/>
<organism evidence="1 2">
    <name type="scientific">Recurvomyces mirabilis</name>
    <dbReference type="NCBI Taxonomy" id="574656"/>
    <lineage>
        <taxon>Eukaryota</taxon>
        <taxon>Fungi</taxon>
        <taxon>Dikarya</taxon>
        <taxon>Ascomycota</taxon>
        <taxon>Pezizomycotina</taxon>
        <taxon>Dothideomycetes</taxon>
        <taxon>Dothideomycetidae</taxon>
        <taxon>Mycosphaerellales</taxon>
        <taxon>Teratosphaeriaceae</taxon>
        <taxon>Recurvomyces</taxon>
    </lineage>
</organism>
<dbReference type="AlphaFoldDB" id="A0AAE0TQ84"/>
<dbReference type="Proteomes" id="UP001274830">
    <property type="component" value="Unassembled WGS sequence"/>
</dbReference>
<name>A0AAE0TQ84_9PEZI</name>
<accession>A0AAE0TQ84</accession>